<evidence type="ECO:0000256" key="2">
    <source>
        <dbReference type="ARBA" id="ARBA00005104"/>
    </source>
</evidence>
<dbReference type="InterPro" id="IPR002734">
    <property type="entry name" value="RibDG_C"/>
</dbReference>
<dbReference type="AlphaFoldDB" id="A0A9P8CEJ7"/>
<feature type="domain" description="Bacterial bifunctional deaminase-reductase C-terminal" evidence="13">
    <location>
        <begin position="48"/>
        <end position="278"/>
    </location>
</feature>
<dbReference type="EC" id="1.1.1.302" evidence="4"/>
<evidence type="ECO:0000256" key="3">
    <source>
        <dbReference type="ARBA" id="ARBA00009723"/>
    </source>
</evidence>
<dbReference type="GO" id="GO:0009231">
    <property type="term" value="P:riboflavin biosynthetic process"/>
    <property type="evidence" value="ECO:0007669"/>
    <property type="project" value="UniProtKB-KW"/>
</dbReference>
<comment type="catalytic activity">
    <reaction evidence="12">
        <text>2,5-diamino-6-(1-D-ribitylamino)pyrimidin-4(3H)-one 5'-phosphate + NADP(+) = 2,5-diamino-6-(1-D-ribosylamino)pyrimidin-4(3H)-one 5'-phosphate + NADPH + H(+)</text>
        <dbReference type="Rhea" id="RHEA:27278"/>
        <dbReference type="ChEBI" id="CHEBI:15378"/>
        <dbReference type="ChEBI" id="CHEBI:57783"/>
        <dbReference type="ChEBI" id="CHEBI:58349"/>
        <dbReference type="ChEBI" id="CHEBI:58890"/>
        <dbReference type="ChEBI" id="CHEBI:59545"/>
        <dbReference type="EC" id="1.1.1.302"/>
    </reaction>
</comment>
<dbReference type="Gene3D" id="3.40.430.10">
    <property type="entry name" value="Dihydrofolate Reductase, subunit A"/>
    <property type="match status" value="1"/>
</dbReference>
<evidence type="ECO:0000256" key="12">
    <source>
        <dbReference type="ARBA" id="ARBA00049020"/>
    </source>
</evidence>
<gene>
    <name evidence="14" type="ORF">BJ878DRAFT_104660</name>
</gene>
<evidence type="ECO:0000259" key="13">
    <source>
        <dbReference type="Pfam" id="PF01872"/>
    </source>
</evidence>
<protein>
    <recommendedName>
        <fullName evidence="5">2,5-diamino-6-ribosylamino-4(3H)-pyrimidinone 5'-phosphate reductase</fullName>
        <ecNumber evidence="4">1.1.1.302</ecNumber>
    </recommendedName>
    <alternativeName>
        <fullName evidence="10">2,5-diamino-6-(5-phospho-D-ribosylamino)pyrimidin-4(3H)-one reductase</fullName>
    </alternativeName>
    <alternativeName>
        <fullName evidence="9">2,5-diamino-6-ribitylamino-4(3H)-pyrimidinone 5'-phosphate synthase</fullName>
    </alternativeName>
</protein>
<evidence type="ECO:0000256" key="10">
    <source>
        <dbReference type="ARBA" id="ARBA00031630"/>
    </source>
</evidence>
<evidence type="ECO:0000313" key="14">
    <source>
        <dbReference type="EMBL" id="KAG9243765.1"/>
    </source>
</evidence>
<dbReference type="InterPro" id="IPR024072">
    <property type="entry name" value="DHFR-like_dom_sf"/>
</dbReference>
<evidence type="ECO:0000313" key="15">
    <source>
        <dbReference type="Proteomes" id="UP000887226"/>
    </source>
</evidence>
<name>A0A9P8CEJ7_9HELO</name>
<dbReference type="InterPro" id="IPR050765">
    <property type="entry name" value="Riboflavin_Biosynth_HTPR"/>
</dbReference>
<evidence type="ECO:0000256" key="6">
    <source>
        <dbReference type="ARBA" id="ARBA00022619"/>
    </source>
</evidence>
<dbReference type="SUPFAM" id="SSF53597">
    <property type="entry name" value="Dihydrofolate reductase-like"/>
    <property type="match status" value="1"/>
</dbReference>
<dbReference type="PANTHER" id="PTHR38011:SF7">
    <property type="entry name" value="2,5-DIAMINO-6-RIBOSYLAMINO-4(3H)-PYRIMIDINONE 5'-PHOSPHATE REDUCTASE"/>
    <property type="match status" value="1"/>
</dbReference>
<evidence type="ECO:0000256" key="5">
    <source>
        <dbReference type="ARBA" id="ARBA00015035"/>
    </source>
</evidence>
<comment type="similarity">
    <text evidence="3">Belongs to the HTP reductase family.</text>
</comment>
<dbReference type="Proteomes" id="UP000887226">
    <property type="component" value="Unassembled WGS sequence"/>
</dbReference>
<evidence type="ECO:0000256" key="1">
    <source>
        <dbReference type="ARBA" id="ARBA00003555"/>
    </source>
</evidence>
<evidence type="ECO:0000256" key="8">
    <source>
        <dbReference type="ARBA" id="ARBA00023002"/>
    </source>
</evidence>
<dbReference type="PANTHER" id="PTHR38011">
    <property type="entry name" value="DIHYDROFOLATE REDUCTASE FAMILY PROTEIN (AFU_ORTHOLOGUE AFUA_8G06820)"/>
    <property type="match status" value="1"/>
</dbReference>
<comment type="pathway">
    <text evidence="2">Cofactor biosynthesis; riboflavin biosynthesis.</text>
</comment>
<dbReference type="GO" id="GO:0008703">
    <property type="term" value="F:5-amino-6-(5-phosphoribosylamino)uracil reductase activity"/>
    <property type="evidence" value="ECO:0007669"/>
    <property type="project" value="InterPro"/>
</dbReference>
<sequence length="308" mass="33562">MEEKSQKAPEPVKASIQPLYASFDLKLLEPYLPHHSTPTSARSQPLFPHVTLTYAQSMDGQISLSQGTQTILSGPETKAMTHYLRTRHDAILVGAGTAIADNPGLNSRFADENGITSLEKQPRPVILDASALWMPRGDEKVFELGRKGEGKGPWWLVGSKELRDIKADGDDHTIKFISQGGSAGMQVITLKGHKDWQEILQILAREGIRSVMIEGGASVINSLLEADNQKFVSSIVVTIAPTYLGTGGVVVSPRRTGETNEARLKDVKWVPMGQDIVVAGRLEHKSLGLRSDCAEGTNDKNSHQQKPL</sequence>
<dbReference type="OrthoDB" id="5432at2759"/>
<keyword evidence="6" id="KW-0686">Riboflavin biosynthesis</keyword>
<comment type="catalytic activity">
    <reaction evidence="11">
        <text>2,5-diamino-6-(1-D-ribitylamino)pyrimidin-4(3H)-one 5'-phosphate + NAD(+) = 2,5-diamino-6-(1-D-ribosylamino)pyrimidin-4(3H)-one 5'-phosphate + NADH + H(+)</text>
        <dbReference type="Rhea" id="RHEA:27274"/>
        <dbReference type="ChEBI" id="CHEBI:15378"/>
        <dbReference type="ChEBI" id="CHEBI:57540"/>
        <dbReference type="ChEBI" id="CHEBI:57945"/>
        <dbReference type="ChEBI" id="CHEBI:58890"/>
        <dbReference type="ChEBI" id="CHEBI:59545"/>
        <dbReference type="EC" id="1.1.1.302"/>
    </reaction>
</comment>
<evidence type="ECO:0000256" key="9">
    <source>
        <dbReference type="ARBA" id="ARBA00030073"/>
    </source>
</evidence>
<dbReference type="EMBL" id="MU253953">
    <property type="protein sequence ID" value="KAG9243765.1"/>
    <property type="molecule type" value="Genomic_DNA"/>
</dbReference>
<reference evidence="14" key="1">
    <citation type="journal article" date="2021" name="IMA Fungus">
        <title>Genomic characterization of three marine fungi, including Emericellopsis atlantica sp. nov. with signatures of a generalist lifestyle and marine biomass degradation.</title>
        <authorList>
            <person name="Hagestad O.C."/>
            <person name="Hou L."/>
            <person name="Andersen J.H."/>
            <person name="Hansen E.H."/>
            <person name="Altermark B."/>
            <person name="Li C."/>
            <person name="Kuhnert E."/>
            <person name="Cox R.J."/>
            <person name="Crous P.W."/>
            <person name="Spatafora J.W."/>
            <person name="Lail K."/>
            <person name="Amirebrahimi M."/>
            <person name="Lipzen A."/>
            <person name="Pangilinan J."/>
            <person name="Andreopoulos W."/>
            <person name="Hayes R.D."/>
            <person name="Ng V."/>
            <person name="Grigoriev I.V."/>
            <person name="Jackson S.A."/>
            <person name="Sutton T.D.S."/>
            <person name="Dobson A.D.W."/>
            <person name="Rama T."/>
        </authorList>
    </citation>
    <scope>NUCLEOTIDE SEQUENCE</scope>
    <source>
        <strain evidence="14">TRa3180A</strain>
    </source>
</reference>
<keyword evidence="7" id="KW-0521">NADP</keyword>
<organism evidence="14 15">
    <name type="scientific">Calycina marina</name>
    <dbReference type="NCBI Taxonomy" id="1763456"/>
    <lineage>
        <taxon>Eukaryota</taxon>
        <taxon>Fungi</taxon>
        <taxon>Dikarya</taxon>
        <taxon>Ascomycota</taxon>
        <taxon>Pezizomycotina</taxon>
        <taxon>Leotiomycetes</taxon>
        <taxon>Helotiales</taxon>
        <taxon>Pezizellaceae</taxon>
        <taxon>Calycina</taxon>
    </lineage>
</organism>
<evidence type="ECO:0000256" key="4">
    <source>
        <dbReference type="ARBA" id="ARBA00012851"/>
    </source>
</evidence>
<comment type="function">
    <text evidence="1">Catalyzes an early step in riboflavin biosynthesis, the NADPH-dependent reduction of the ribose side chain of 2,5-diamino-6-ribosylamino-4(3H)-pyrimidinone 5'-phosphate, yielding 2,5-diamino-6-ribitylamino-4(3H)-pyrimidinone 5'-phosphate.</text>
</comment>
<dbReference type="Pfam" id="PF01872">
    <property type="entry name" value="RibD_C"/>
    <property type="match status" value="1"/>
</dbReference>
<comment type="caution">
    <text evidence="14">The sequence shown here is derived from an EMBL/GenBank/DDBJ whole genome shotgun (WGS) entry which is preliminary data.</text>
</comment>
<keyword evidence="15" id="KW-1185">Reference proteome</keyword>
<keyword evidence="8" id="KW-0560">Oxidoreductase</keyword>
<evidence type="ECO:0000256" key="11">
    <source>
        <dbReference type="ARBA" id="ARBA00047550"/>
    </source>
</evidence>
<proteinExistence type="inferred from homology"/>
<accession>A0A9P8CEJ7</accession>
<evidence type="ECO:0000256" key="7">
    <source>
        <dbReference type="ARBA" id="ARBA00022857"/>
    </source>
</evidence>